<dbReference type="HOGENOM" id="CLU_2935945_0_0_11"/>
<gene>
    <name evidence="1" type="ORF">N136_00472</name>
</gene>
<accession>U2RXA6</accession>
<dbReference type="EMBL" id="AWVQ01000042">
    <property type="protein sequence ID" value="ERK73154.1"/>
    <property type="molecule type" value="Genomic_DNA"/>
</dbReference>
<comment type="caution">
    <text evidence="1">The sequence shown here is derived from an EMBL/GenBank/DDBJ whole genome shotgun (WGS) entry which is preliminary data.</text>
</comment>
<name>U2RXA6_LEIAQ</name>
<dbReference type="AlphaFoldDB" id="U2RXA6"/>
<evidence type="ECO:0000313" key="1">
    <source>
        <dbReference type="EMBL" id="ERK73154.1"/>
    </source>
</evidence>
<reference evidence="1 2" key="1">
    <citation type="submission" date="2013-08" db="EMBL/GenBank/DDBJ databases">
        <authorList>
            <person name="Weinstock G."/>
            <person name="Sodergren E."/>
            <person name="Wylie T."/>
            <person name="Fulton L."/>
            <person name="Fulton R."/>
            <person name="Fronick C."/>
            <person name="O'Laughlin M."/>
            <person name="Godfrey J."/>
            <person name="Miner T."/>
            <person name="Herter B."/>
            <person name="Appelbaum E."/>
            <person name="Cordes M."/>
            <person name="Lek S."/>
            <person name="Wollam A."/>
            <person name="Pepin K.H."/>
            <person name="Palsikar V.B."/>
            <person name="Mitreva M."/>
            <person name="Wilson R.K."/>
        </authorList>
    </citation>
    <scope>NUCLEOTIDE SEQUENCE [LARGE SCALE GENOMIC DNA]</scope>
    <source>
        <strain evidence="1 2">ATCC 14665</strain>
    </source>
</reference>
<organism evidence="1 2">
    <name type="scientific">Leifsonia aquatica ATCC 14665</name>
    <dbReference type="NCBI Taxonomy" id="1358026"/>
    <lineage>
        <taxon>Bacteria</taxon>
        <taxon>Bacillati</taxon>
        <taxon>Actinomycetota</taxon>
        <taxon>Actinomycetes</taxon>
        <taxon>Micrococcales</taxon>
        <taxon>Microbacteriaceae</taxon>
        <taxon>Leifsonia</taxon>
    </lineage>
</organism>
<evidence type="ECO:0000313" key="2">
    <source>
        <dbReference type="Proteomes" id="UP000016605"/>
    </source>
</evidence>
<sequence length="60" mass="6387">MRSAEPYPIRYAAKTLVELSVIPHPNALTCSTCASFRVSTCSSSRGLSARRPETGDSAVS</sequence>
<proteinExistence type="predicted"/>
<dbReference type="Proteomes" id="UP000016605">
    <property type="component" value="Unassembled WGS sequence"/>
</dbReference>
<protein>
    <submittedName>
        <fullName evidence="1">Uncharacterized protein</fullName>
    </submittedName>
</protein>